<dbReference type="SUPFAM" id="SSF54373">
    <property type="entry name" value="FAD-linked reductases, C-terminal domain"/>
    <property type="match status" value="1"/>
</dbReference>
<protein>
    <recommendedName>
        <fullName evidence="3">monoamine oxidase</fullName>
        <ecNumber evidence="3">1.4.3.4</ecNumber>
    </recommendedName>
</protein>
<dbReference type="SUPFAM" id="SSF51905">
    <property type="entry name" value="FAD/NAD(P)-binding domain"/>
    <property type="match status" value="1"/>
</dbReference>
<sequence length="565" mass="64022">MDNEEMQRQQDFKHTKIIQVPVLEPPCSCQLGNPALRSHRKSKGHPSSRVVNHATGLTAARNLHKEGLKVLLLEARGRVGGRTLSIQHKDHGTVDLGGAYVGPTQYKVLRLIKEFNLKTYKVDESDESVMNFRHSWKKYKGNNVPISNPFTILDLNHLIRTLEDMSKAVPPATPWTAKKAKQWDSISVQEFLLKTCWTRTAQSFGELFIRSVFCVETWEISLLFALWEIRQAGGIDMLTSITNGAQEMKVVGGTQQLSQLIAKELGQKVKLDSPVVSVEQSQSNSVYTVRDMHGNTFKGRYVICAVPPPLMLRIHFDPPLPDLKRQLFQRMPMGSIIKSVMYYKTAFWRKKGLNGIAASDHGPVAYCVDDTKPDGSHPAIMGFILADQARELTQLSVSDRKKALCEHYTKAFGDADFLTPIGYEEKNWMGEEYSGGCYTSVMAPGTLTGCGSALRLSFENISFCGTEIAMRWRGYMEGAISSGERVGLEVLHKMGKKRIDINELDEHEYPEKDYGARGVERYLPSISRLMKICIGLSLYTLFVWTRPYFFGWRGYFTWKFINYWD</sequence>
<keyword evidence="7" id="KW-1185">Reference proteome</keyword>
<evidence type="ECO:0000313" key="6">
    <source>
        <dbReference type="EMBL" id="KAK3093139.1"/>
    </source>
</evidence>
<accession>A0AA88XW38</accession>
<comment type="caution">
    <text evidence="6">The sequence shown here is derived from an EMBL/GenBank/DDBJ whole genome shotgun (WGS) entry which is preliminary data.</text>
</comment>
<dbReference type="Pfam" id="PF01593">
    <property type="entry name" value="Amino_oxidase"/>
    <property type="match status" value="1"/>
</dbReference>
<organism evidence="6 7">
    <name type="scientific">Pinctada imbricata</name>
    <name type="common">Atlantic pearl-oyster</name>
    <name type="synonym">Pinctada martensii</name>
    <dbReference type="NCBI Taxonomy" id="66713"/>
    <lineage>
        <taxon>Eukaryota</taxon>
        <taxon>Metazoa</taxon>
        <taxon>Spiralia</taxon>
        <taxon>Lophotrochozoa</taxon>
        <taxon>Mollusca</taxon>
        <taxon>Bivalvia</taxon>
        <taxon>Autobranchia</taxon>
        <taxon>Pteriomorphia</taxon>
        <taxon>Pterioida</taxon>
        <taxon>Pterioidea</taxon>
        <taxon>Pteriidae</taxon>
        <taxon>Pinctada</taxon>
    </lineage>
</organism>
<name>A0AA88XW38_PINIB</name>
<evidence type="ECO:0000256" key="2">
    <source>
        <dbReference type="ARBA" id="ARBA00005995"/>
    </source>
</evidence>
<dbReference type="InterPro" id="IPR036188">
    <property type="entry name" value="FAD/NAD-bd_sf"/>
</dbReference>
<dbReference type="PANTHER" id="PTHR43563:SF1">
    <property type="entry name" value="AMINE OXIDASE [FLAVIN-CONTAINING] B"/>
    <property type="match status" value="1"/>
</dbReference>
<gene>
    <name evidence="6" type="ORF">FSP39_011668</name>
</gene>
<evidence type="ECO:0000259" key="5">
    <source>
        <dbReference type="Pfam" id="PF01593"/>
    </source>
</evidence>
<dbReference type="EMBL" id="VSWD01000009">
    <property type="protein sequence ID" value="KAK3093139.1"/>
    <property type="molecule type" value="Genomic_DNA"/>
</dbReference>
<dbReference type="Gene3D" id="1.10.405.10">
    <property type="entry name" value="Guanine Nucleotide Dissociation Inhibitor, domain 1"/>
    <property type="match status" value="1"/>
</dbReference>
<evidence type="ECO:0000256" key="1">
    <source>
        <dbReference type="ARBA" id="ARBA00004362"/>
    </source>
</evidence>
<comment type="catalytic activity">
    <reaction evidence="4">
        <text>a secondary aliphatic amine + O2 + H2O = a primary amine + an aldehyde + H2O2</text>
        <dbReference type="Rhea" id="RHEA:26414"/>
        <dbReference type="ChEBI" id="CHEBI:15377"/>
        <dbReference type="ChEBI" id="CHEBI:15379"/>
        <dbReference type="ChEBI" id="CHEBI:16240"/>
        <dbReference type="ChEBI" id="CHEBI:17478"/>
        <dbReference type="ChEBI" id="CHEBI:58855"/>
        <dbReference type="ChEBI" id="CHEBI:65296"/>
        <dbReference type="EC" id="1.4.3.4"/>
    </reaction>
</comment>
<proteinExistence type="inferred from homology"/>
<evidence type="ECO:0000313" key="7">
    <source>
        <dbReference type="Proteomes" id="UP001186944"/>
    </source>
</evidence>
<dbReference type="GO" id="GO:0097621">
    <property type="term" value="F:monoamine oxidase activity"/>
    <property type="evidence" value="ECO:0007669"/>
    <property type="project" value="UniProtKB-EC"/>
</dbReference>
<dbReference type="GO" id="GO:0005741">
    <property type="term" value="C:mitochondrial outer membrane"/>
    <property type="evidence" value="ECO:0007669"/>
    <property type="project" value="UniProtKB-SubCell"/>
</dbReference>
<dbReference type="Proteomes" id="UP001186944">
    <property type="component" value="Unassembled WGS sequence"/>
</dbReference>
<dbReference type="InterPro" id="IPR050703">
    <property type="entry name" value="Flavin_MAO"/>
</dbReference>
<dbReference type="EC" id="1.4.3.4" evidence="3"/>
<dbReference type="InterPro" id="IPR002937">
    <property type="entry name" value="Amino_oxidase"/>
</dbReference>
<comment type="similarity">
    <text evidence="2">Belongs to the flavin monoamine oxidase family.</text>
</comment>
<feature type="domain" description="Amine oxidase" evidence="5">
    <location>
        <begin position="55"/>
        <end position="486"/>
    </location>
</feature>
<dbReference type="PANTHER" id="PTHR43563">
    <property type="entry name" value="AMINE OXIDASE"/>
    <property type="match status" value="1"/>
</dbReference>
<reference evidence="6" key="1">
    <citation type="submission" date="2019-08" db="EMBL/GenBank/DDBJ databases">
        <title>The improved chromosome-level genome for the pearl oyster Pinctada fucata martensii using PacBio sequencing and Hi-C.</title>
        <authorList>
            <person name="Zheng Z."/>
        </authorList>
    </citation>
    <scope>NUCLEOTIDE SEQUENCE</scope>
    <source>
        <strain evidence="6">ZZ-2019</strain>
        <tissue evidence="6">Adductor muscle</tissue>
    </source>
</reference>
<dbReference type="AlphaFoldDB" id="A0AA88XW38"/>
<dbReference type="Gene3D" id="3.90.660.10">
    <property type="match status" value="1"/>
</dbReference>
<dbReference type="Gene3D" id="3.50.50.60">
    <property type="entry name" value="FAD/NAD(P)-binding domain"/>
    <property type="match status" value="1"/>
</dbReference>
<comment type="subcellular location">
    <subcellularLocation>
        <location evidence="1">Mitochondrion outer membrane</location>
        <topology evidence="1">Single-pass type IV membrane protein</topology>
        <orientation evidence="1">Cytoplasmic side</orientation>
    </subcellularLocation>
</comment>
<evidence type="ECO:0000256" key="4">
    <source>
        <dbReference type="ARBA" id="ARBA00048448"/>
    </source>
</evidence>
<evidence type="ECO:0000256" key="3">
    <source>
        <dbReference type="ARBA" id="ARBA00012804"/>
    </source>
</evidence>